<dbReference type="Proteomes" id="UP001218629">
    <property type="component" value="Chromosome"/>
</dbReference>
<protein>
    <submittedName>
        <fullName evidence="8">Response regulator transcription factor</fullName>
    </submittedName>
</protein>
<evidence type="ECO:0000313" key="9">
    <source>
        <dbReference type="Proteomes" id="UP001218629"/>
    </source>
</evidence>
<dbReference type="PROSITE" id="PS50110">
    <property type="entry name" value="RESPONSE_REGULATORY"/>
    <property type="match status" value="1"/>
</dbReference>
<dbReference type="Gene3D" id="3.40.50.2300">
    <property type="match status" value="1"/>
</dbReference>
<evidence type="ECO:0000259" key="6">
    <source>
        <dbReference type="PROSITE" id="PS50043"/>
    </source>
</evidence>
<dbReference type="InterPro" id="IPR011006">
    <property type="entry name" value="CheY-like_superfamily"/>
</dbReference>
<sequence length="221" mass="23948">MIRVLLADDQLLVRAGFKALLNAQSDIEVVGEAADGQEALTAVRAHRPDVVLMDIRMPVVDGLAATRRITEDPTLRDVKVVMLTTFELDEYVFEAIRSGASGFLVKDTEPEELLRAVRAAVAGDALLSPGVTRRLIAEFAARSKEPAPSAELAALTEREREVMALVGIGLSNEEIARRLVVSPLTAKTHVSRTMVKLGARDRAQLVVLAYESGLVRPGWLG</sequence>
<dbReference type="PANTHER" id="PTHR43214:SF24">
    <property type="entry name" value="TRANSCRIPTIONAL REGULATORY PROTEIN NARL-RELATED"/>
    <property type="match status" value="1"/>
</dbReference>
<keyword evidence="4" id="KW-0804">Transcription</keyword>
<name>A0ABY8AJT0_9ACTN</name>
<dbReference type="SUPFAM" id="SSF46894">
    <property type="entry name" value="C-terminal effector domain of the bipartite response regulators"/>
    <property type="match status" value="1"/>
</dbReference>
<proteinExistence type="predicted"/>
<dbReference type="CDD" id="cd06170">
    <property type="entry name" value="LuxR_C_like"/>
    <property type="match status" value="1"/>
</dbReference>
<evidence type="ECO:0000256" key="4">
    <source>
        <dbReference type="ARBA" id="ARBA00023163"/>
    </source>
</evidence>
<accession>A0ABY8AJT0</accession>
<dbReference type="PANTHER" id="PTHR43214">
    <property type="entry name" value="TWO-COMPONENT RESPONSE REGULATOR"/>
    <property type="match status" value="1"/>
</dbReference>
<keyword evidence="9" id="KW-1185">Reference proteome</keyword>
<keyword evidence="2" id="KW-0805">Transcription regulation</keyword>
<keyword evidence="1 5" id="KW-0597">Phosphoprotein</keyword>
<dbReference type="SMART" id="SM00421">
    <property type="entry name" value="HTH_LUXR"/>
    <property type="match status" value="1"/>
</dbReference>
<dbReference type="InterPro" id="IPR058245">
    <property type="entry name" value="NreC/VraR/RcsB-like_REC"/>
</dbReference>
<evidence type="ECO:0000259" key="7">
    <source>
        <dbReference type="PROSITE" id="PS50110"/>
    </source>
</evidence>
<dbReference type="EMBL" id="CP095749">
    <property type="protein sequence ID" value="WEB43787.1"/>
    <property type="molecule type" value="Genomic_DNA"/>
</dbReference>
<dbReference type="Pfam" id="PF00072">
    <property type="entry name" value="Response_reg"/>
    <property type="match status" value="1"/>
</dbReference>
<dbReference type="SUPFAM" id="SSF52172">
    <property type="entry name" value="CheY-like"/>
    <property type="match status" value="1"/>
</dbReference>
<dbReference type="RefSeq" id="WP_039638127.1">
    <property type="nucleotide sequence ID" value="NZ_CP095749.1"/>
</dbReference>
<dbReference type="InterPro" id="IPR039420">
    <property type="entry name" value="WalR-like"/>
</dbReference>
<evidence type="ECO:0000256" key="5">
    <source>
        <dbReference type="PROSITE-ProRule" id="PRU00169"/>
    </source>
</evidence>
<feature type="domain" description="HTH luxR-type" evidence="6">
    <location>
        <begin position="148"/>
        <end position="213"/>
    </location>
</feature>
<dbReference type="SMART" id="SM00448">
    <property type="entry name" value="REC"/>
    <property type="match status" value="1"/>
</dbReference>
<dbReference type="InterPro" id="IPR001789">
    <property type="entry name" value="Sig_transdc_resp-reg_receiver"/>
</dbReference>
<reference evidence="8 9" key="1">
    <citation type="submission" date="2022-03" db="EMBL/GenBank/DDBJ databases">
        <title>Streptomyces yunnanensis P86,complete genome.</title>
        <authorList>
            <person name="Chen S."/>
            <person name="Zhang Q."/>
        </authorList>
    </citation>
    <scope>NUCLEOTIDE SEQUENCE [LARGE SCALE GENOMIC DNA]</scope>
    <source>
        <strain evidence="8 9">P86</strain>
    </source>
</reference>
<evidence type="ECO:0000256" key="1">
    <source>
        <dbReference type="ARBA" id="ARBA00022553"/>
    </source>
</evidence>
<evidence type="ECO:0000256" key="2">
    <source>
        <dbReference type="ARBA" id="ARBA00023015"/>
    </source>
</evidence>
<dbReference type="CDD" id="cd17535">
    <property type="entry name" value="REC_NarL-like"/>
    <property type="match status" value="1"/>
</dbReference>
<gene>
    <name evidence="8" type="ORF">MOV08_33945</name>
</gene>
<dbReference type="Pfam" id="PF00196">
    <property type="entry name" value="GerE"/>
    <property type="match status" value="1"/>
</dbReference>
<dbReference type="PROSITE" id="PS50043">
    <property type="entry name" value="HTH_LUXR_2"/>
    <property type="match status" value="1"/>
</dbReference>
<evidence type="ECO:0000313" key="8">
    <source>
        <dbReference type="EMBL" id="WEB43787.1"/>
    </source>
</evidence>
<dbReference type="InterPro" id="IPR016032">
    <property type="entry name" value="Sig_transdc_resp-reg_C-effctor"/>
</dbReference>
<feature type="domain" description="Response regulatory" evidence="7">
    <location>
        <begin position="3"/>
        <end position="121"/>
    </location>
</feature>
<organism evidence="8 9">
    <name type="scientific">Streptomyces yunnanensis</name>
    <dbReference type="NCBI Taxonomy" id="156453"/>
    <lineage>
        <taxon>Bacteria</taxon>
        <taxon>Bacillati</taxon>
        <taxon>Actinomycetota</taxon>
        <taxon>Actinomycetes</taxon>
        <taxon>Kitasatosporales</taxon>
        <taxon>Streptomycetaceae</taxon>
        <taxon>Streptomyces</taxon>
    </lineage>
</organism>
<dbReference type="PRINTS" id="PR00038">
    <property type="entry name" value="HTHLUXR"/>
</dbReference>
<feature type="modified residue" description="4-aspartylphosphate" evidence="5">
    <location>
        <position position="54"/>
    </location>
</feature>
<evidence type="ECO:0000256" key="3">
    <source>
        <dbReference type="ARBA" id="ARBA00023125"/>
    </source>
</evidence>
<keyword evidence="3" id="KW-0238">DNA-binding</keyword>
<dbReference type="InterPro" id="IPR000792">
    <property type="entry name" value="Tscrpt_reg_LuxR_C"/>
</dbReference>